<dbReference type="AlphaFoldDB" id="A0A1R3HHT2"/>
<organism evidence="1 2">
    <name type="scientific">Corchorus olitorius</name>
    <dbReference type="NCBI Taxonomy" id="93759"/>
    <lineage>
        <taxon>Eukaryota</taxon>
        <taxon>Viridiplantae</taxon>
        <taxon>Streptophyta</taxon>
        <taxon>Embryophyta</taxon>
        <taxon>Tracheophyta</taxon>
        <taxon>Spermatophyta</taxon>
        <taxon>Magnoliopsida</taxon>
        <taxon>eudicotyledons</taxon>
        <taxon>Gunneridae</taxon>
        <taxon>Pentapetalae</taxon>
        <taxon>rosids</taxon>
        <taxon>malvids</taxon>
        <taxon>Malvales</taxon>
        <taxon>Malvaceae</taxon>
        <taxon>Grewioideae</taxon>
        <taxon>Apeibeae</taxon>
        <taxon>Corchorus</taxon>
    </lineage>
</organism>
<proteinExistence type="predicted"/>
<dbReference type="EMBL" id="AWUE01020111">
    <property type="protein sequence ID" value="OMO69873.1"/>
    <property type="molecule type" value="Genomic_DNA"/>
</dbReference>
<comment type="caution">
    <text evidence="1">The sequence shown here is derived from an EMBL/GenBank/DDBJ whole genome shotgun (WGS) entry which is preliminary data.</text>
</comment>
<dbReference type="Proteomes" id="UP000187203">
    <property type="component" value="Unassembled WGS sequence"/>
</dbReference>
<name>A0A1R3HHT2_9ROSI</name>
<protein>
    <submittedName>
        <fullName evidence="1">Uncharacterized protein</fullName>
    </submittedName>
</protein>
<evidence type="ECO:0000313" key="1">
    <source>
        <dbReference type="EMBL" id="OMO69873.1"/>
    </source>
</evidence>
<accession>A0A1R3HHT2</accession>
<keyword evidence="2" id="KW-1185">Reference proteome</keyword>
<sequence length="77" mass="8824">MTTAAPITAKHCRHSPKAPSKCFIHLPSPEPTPTINRIQRTPTPVRSPSTLKLRCFHWDKDQGKYAESMWAVSWRIK</sequence>
<reference evidence="2" key="1">
    <citation type="submission" date="2013-09" db="EMBL/GenBank/DDBJ databases">
        <title>Corchorus olitorius genome sequencing.</title>
        <authorList>
            <person name="Alam M."/>
            <person name="Haque M.S."/>
            <person name="Islam M.S."/>
            <person name="Emdad E.M."/>
            <person name="Islam M.M."/>
            <person name="Ahmed B."/>
            <person name="Halim A."/>
            <person name="Hossen Q.M.M."/>
            <person name="Hossain M.Z."/>
            <person name="Ahmed R."/>
            <person name="Khan M.M."/>
            <person name="Islam R."/>
            <person name="Rashid M.M."/>
            <person name="Khan S.A."/>
            <person name="Rahman M.S."/>
            <person name="Alam M."/>
            <person name="Yahiya A.S."/>
            <person name="Khan M.S."/>
            <person name="Azam M.S."/>
            <person name="Haque T."/>
            <person name="Lashkar M.Z.H."/>
            <person name="Akhand A.I."/>
            <person name="Morshed G."/>
            <person name="Roy S."/>
            <person name="Uddin K.S."/>
            <person name="Rabeya T."/>
            <person name="Hossain A.S."/>
            <person name="Chowdhury A."/>
            <person name="Snigdha A.R."/>
            <person name="Mortoza M.S."/>
            <person name="Matin S.A."/>
            <person name="Hoque S.M.E."/>
            <person name="Islam M.K."/>
            <person name="Roy D.K."/>
            <person name="Haider R."/>
            <person name="Moosa M.M."/>
            <person name="Elias S.M."/>
            <person name="Hasan A.M."/>
            <person name="Jahan S."/>
            <person name="Shafiuddin M."/>
            <person name="Mahmood N."/>
            <person name="Shommy N.S."/>
        </authorList>
    </citation>
    <scope>NUCLEOTIDE SEQUENCE [LARGE SCALE GENOMIC DNA]</scope>
    <source>
        <strain evidence="2">cv. O-4</strain>
    </source>
</reference>
<evidence type="ECO:0000313" key="2">
    <source>
        <dbReference type="Proteomes" id="UP000187203"/>
    </source>
</evidence>
<gene>
    <name evidence="1" type="ORF">COLO4_28898</name>
</gene>